<keyword evidence="1" id="KW-0732">Signal</keyword>
<proteinExistence type="predicted"/>
<organism evidence="2 3">
    <name type="scientific">Agrocybe pediades</name>
    <dbReference type="NCBI Taxonomy" id="84607"/>
    <lineage>
        <taxon>Eukaryota</taxon>
        <taxon>Fungi</taxon>
        <taxon>Dikarya</taxon>
        <taxon>Basidiomycota</taxon>
        <taxon>Agaricomycotina</taxon>
        <taxon>Agaricomycetes</taxon>
        <taxon>Agaricomycetidae</taxon>
        <taxon>Agaricales</taxon>
        <taxon>Agaricineae</taxon>
        <taxon>Strophariaceae</taxon>
        <taxon>Agrocybe</taxon>
    </lineage>
</organism>
<dbReference type="EMBL" id="JAACJL010000001">
    <property type="protein sequence ID" value="KAF4623617.1"/>
    <property type="molecule type" value="Genomic_DNA"/>
</dbReference>
<comment type="caution">
    <text evidence="2">The sequence shown here is derived from an EMBL/GenBank/DDBJ whole genome shotgun (WGS) entry which is preliminary data.</text>
</comment>
<gene>
    <name evidence="2" type="ORF">D9613_001480</name>
</gene>
<protein>
    <submittedName>
        <fullName evidence="2">Uncharacterized protein</fullName>
    </submittedName>
</protein>
<name>A0A8H4R8I0_9AGAR</name>
<evidence type="ECO:0000256" key="1">
    <source>
        <dbReference type="SAM" id="SignalP"/>
    </source>
</evidence>
<feature type="chain" id="PRO_5034137880" evidence="1">
    <location>
        <begin position="22"/>
        <end position="160"/>
    </location>
</feature>
<evidence type="ECO:0000313" key="3">
    <source>
        <dbReference type="Proteomes" id="UP000521872"/>
    </source>
</evidence>
<keyword evidence="3" id="KW-1185">Reference proteome</keyword>
<dbReference type="Proteomes" id="UP000521872">
    <property type="component" value="Unassembled WGS sequence"/>
</dbReference>
<sequence>MIHHVFLRLLWTLLISQSISSRSSLPHNGQERAAHFIEFVRMMERVPARRTLEPHEAFALRRIKKYIMEFLPWRLDPERKERIDIRVYSLLALVTSLLECIVEHCTNETGKKLGAVILMKGNLHQALLDQSKDLFYARKRSWLDEEFPVGVYSFKEMWLA</sequence>
<dbReference type="AlphaFoldDB" id="A0A8H4R8I0"/>
<accession>A0A8H4R8I0</accession>
<evidence type="ECO:0000313" key="2">
    <source>
        <dbReference type="EMBL" id="KAF4623617.1"/>
    </source>
</evidence>
<feature type="signal peptide" evidence="1">
    <location>
        <begin position="1"/>
        <end position="21"/>
    </location>
</feature>
<reference evidence="2 3" key="1">
    <citation type="submission" date="2019-12" db="EMBL/GenBank/DDBJ databases">
        <authorList>
            <person name="Floudas D."/>
            <person name="Bentzer J."/>
            <person name="Ahren D."/>
            <person name="Johansson T."/>
            <person name="Persson P."/>
            <person name="Tunlid A."/>
        </authorList>
    </citation>
    <scope>NUCLEOTIDE SEQUENCE [LARGE SCALE GENOMIC DNA]</scope>
    <source>
        <strain evidence="2 3">CBS 102.39</strain>
    </source>
</reference>